<dbReference type="GO" id="GO:0008360">
    <property type="term" value="P:regulation of cell shape"/>
    <property type="evidence" value="ECO:0007669"/>
    <property type="project" value="UniProtKB-UniRule"/>
</dbReference>
<comment type="similarity">
    <text evidence="2 8">Belongs to the MreD family.</text>
</comment>
<dbReference type="PANTHER" id="PTHR37484">
    <property type="entry name" value="ROD SHAPE-DETERMINING PROTEIN MRED"/>
    <property type="match status" value="1"/>
</dbReference>
<dbReference type="Pfam" id="PF04093">
    <property type="entry name" value="MreD"/>
    <property type="match status" value="1"/>
</dbReference>
<feature type="transmembrane region" description="Helical" evidence="9">
    <location>
        <begin position="12"/>
        <end position="35"/>
    </location>
</feature>
<dbReference type="GO" id="GO:0005886">
    <property type="term" value="C:plasma membrane"/>
    <property type="evidence" value="ECO:0007669"/>
    <property type="project" value="UniProtKB-SubCell"/>
</dbReference>
<evidence type="ECO:0000256" key="3">
    <source>
        <dbReference type="ARBA" id="ARBA00022475"/>
    </source>
</evidence>
<organism evidence="10">
    <name type="scientific">Leucothrix mucor</name>
    <dbReference type="NCBI Taxonomy" id="45248"/>
    <lineage>
        <taxon>Bacteria</taxon>
        <taxon>Pseudomonadati</taxon>
        <taxon>Pseudomonadota</taxon>
        <taxon>Gammaproteobacteria</taxon>
        <taxon>Thiotrichales</taxon>
        <taxon>Thiotrichaceae</taxon>
        <taxon>Leucothrix</taxon>
    </lineage>
</organism>
<keyword evidence="8" id="KW-0997">Cell inner membrane</keyword>
<dbReference type="InterPro" id="IPR007227">
    <property type="entry name" value="Cell_shape_determining_MreD"/>
</dbReference>
<dbReference type="Proteomes" id="UP000885750">
    <property type="component" value="Unassembled WGS sequence"/>
</dbReference>
<evidence type="ECO:0000256" key="1">
    <source>
        <dbReference type="ARBA" id="ARBA00004651"/>
    </source>
</evidence>
<evidence type="ECO:0000256" key="9">
    <source>
        <dbReference type="SAM" id="Phobius"/>
    </source>
</evidence>
<evidence type="ECO:0000256" key="4">
    <source>
        <dbReference type="ARBA" id="ARBA00022692"/>
    </source>
</evidence>
<comment type="caution">
    <text evidence="10">The sequence shown here is derived from an EMBL/GenBank/DDBJ whole genome shotgun (WGS) entry which is preliminary data.</text>
</comment>
<feature type="transmembrane region" description="Helical" evidence="9">
    <location>
        <begin position="135"/>
        <end position="156"/>
    </location>
</feature>
<comment type="function">
    <text evidence="8">Involved in formation of the rod shape of the cell. May also contribute to regulation of formation of penicillin-binding proteins.</text>
</comment>
<accession>A0A7V2T1I5</accession>
<dbReference type="PANTHER" id="PTHR37484:SF1">
    <property type="entry name" value="ROD SHAPE-DETERMINING PROTEIN MRED"/>
    <property type="match status" value="1"/>
</dbReference>
<keyword evidence="7 8" id="KW-0472">Membrane</keyword>
<keyword evidence="4 9" id="KW-0812">Transmembrane</keyword>
<protein>
    <recommendedName>
        <fullName evidence="8">Rod shape-determining protein MreD</fullName>
    </recommendedName>
</protein>
<dbReference type="PIRSF" id="PIRSF018472">
    <property type="entry name" value="MreD_proteobac"/>
    <property type="match status" value="1"/>
</dbReference>
<evidence type="ECO:0000256" key="5">
    <source>
        <dbReference type="ARBA" id="ARBA00022960"/>
    </source>
</evidence>
<evidence type="ECO:0000256" key="8">
    <source>
        <dbReference type="PIRNR" id="PIRNR018472"/>
    </source>
</evidence>
<reference evidence="10" key="1">
    <citation type="journal article" date="2020" name="mSystems">
        <title>Genome- and Community-Level Interaction Insights into Carbon Utilization and Element Cycling Functions of Hydrothermarchaeota in Hydrothermal Sediment.</title>
        <authorList>
            <person name="Zhou Z."/>
            <person name="Liu Y."/>
            <person name="Xu W."/>
            <person name="Pan J."/>
            <person name="Luo Z.H."/>
            <person name="Li M."/>
        </authorList>
    </citation>
    <scope>NUCLEOTIDE SEQUENCE [LARGE SCALE GENOMIC DNA]</scope>
    <source>
        <strain evidence="10">HyVt-493</strain>
    </source>
</reference>
<gene>
    <name evidence="10" type="primary">mreD</name>
    <name evidence="10" type="ORF">ENJ51_11480</name>
</gene>
<name>A0A7V2T1I5_LEUMU</name>
<keyword evidence="5 8" id="KW-0133">Cell shape</keyword>
<proteinExistence type="inferred from homology"/>
<evidence type="ECO:0000256" key="7">
    <source>
        <dbReference type="ARBA" id="ARBA00023136"/>
    </source>
</evidence>
<comment type="subcellular location">
    <subcellularLocation>
        <location evidence="8">Cell inner membrane</location>
    </subcellularLocation>
    <subcellularLocation>
        <location evidence="1">Cell membrane</location>
        <topology evidence="1">Multi-pass membrane protein</topology>
    </subcellularLocation>
</comment>
<dbReference type="InterPro" id="IPR026034">
    <property type="entry name" value="MreD_proteobac"/>
</dbReference>
<evidence type="ECO:0000256" key="6">
    <source>
        <dbReference type="ARBA" id="ARBA00022989"/>
    </source>
</evidence>
<keyword evidence="3 8" id="KW-1003">Cell membrane</keyword>
<sequence length="166" mass="19195">MGNSVSPRFTGAVIVSVLLAFILLLLPLSESWMLWRPEWIGLTFIYWCIKLPKKISIVMAWIAGLFVDVFYGSILGQHALGLVIVVFMSMRLQPRLSINILWHQLILIFLVLGTYLLTNLWIMAATGSNPATWRYWLPLFSSLLAWPIYSWLLSFFHVEKSRFDVF</sequence>
<feature type="transmembrane region" description="Helical" evidence="9">
    <location>
        <begin position="55"/>
        <end position="88"/>
    </location>
</feature>
<dbReference type="EMBL" id="DRMS01000431">
    <property type="protein sequence ID" value="HFC93419.1"/>
    <property type="molecule type" value="Genomic_DNA"/>
</dbReference>
<evidence type="ECO:0000256" key="2">
    <source>
        <dbReference type="ARBA" id="ARBA00007776"/>
    </source>
</evidence>
<dbReference type="AlphaFoldDB" id="A0A7V2T1I5"/>
<evidence type="ECO:0000313" key="10">
    <source>
        <dbReference type="EMBL" id="HFC93419.1"/>
    </source>
</evidence>
<dbReference type="NCBIfam" id="TIGR03426">
    <property type="entry name" value="shape_MreD"/>
    <property type="match status" value="1"/>
</dbReference>
<keyword evidence="6 9" id="KW-1133">Transmembrane helix</keyword>
<feature type="transmembrane region" description="Helical" evidence="9">
    <location>
        <begin position="100"/>
        <end position="123"/>
    </location>
</feature>